<keyword evidence="1" id="KW-0472">Membrane</keyword>
<organism evidence="2">
    <name type="scientific">Variovorax paradoxus</name>
    <dbReference type="NCBI Taxonomy" id="34073"/>
    <lineage>
        <taxon>Bacteria</taxon>
        <taxon>Pseudomonadati</taxon>
        <taxon>Pseudomonadota</taxon>
        <taxon>Betaproteobacteria</taxon>
        <taxon>Burkholderiales</taxon>
        <taxon>Comamonadaceae</taxon>
        <taxon>Variovorax</taxon>
    </lineage>
</organism>
<feature type="transmembrane region" description="Helical" evidence="1">
    <location>
        <begin position="12"/>
        <end position="35"/>
    </location>
</feature>
<dbReference type="EMBL" id="LR743507">
    <property type="protein sequence ID" value="CAA2108104.1"/>
    <property type="molecule type" value="Genomic_DNA"/>
</dbReference>
<keyword evidence="1" id="KW-1133">Transmembrane helix</keyword>
<accession>A0A679J3Z3</accession>
<keyword evidence="1" id="KW-0812">Transmembrane</keyword>
<evidence type="ECO:0008006" key="3">
    <source>
        <dbReference type="Google" id="ProtNLM"/>
    </source>
</evidence>
<reference evidence="2" key="1">
    <citation type="submission" date="2019-12" db="EMBL/GenBank/DDBJ databases">
        <authorList>
            <person name="Cremers G."/>
        </authorList>
    </citation>
    <scope>NUCLEOTIDE SEQUENCE</scope>
    <source>
        <strain evidence="2">Vvax</strain>
    </source>
</reference>
<dbReference type="AlphaFoldDB" id="A0A679J3Z3"/>
<evidence type="ECO:0000313" key="2">
    <source>
        <dbReference type="EMBL" id="CAA2108104.1"/>
    </source>
</evidence>
<gene>
    <name evidence="2" type="ORF">VVAX_04622</name>
</gene>
<name>A0A679J3Z3_VARPD</name>
<dbReference type="RefSeq" id="WP_339092135.1">
    <property type="nucleotide sequence ID" value="NZ_LR743507.1"/>
</dbReference>
<protein>
    <recommendedName>
        <fullName evidence="3">AlgX/AlgJ SGNH hydrolase-like domain-containing protein</fullName>
    </recommendedName>
</protein>
<evidence type="ECO:0000256" key="1">
    <source>
        <dbReference type="SAM" id="Phobius"/>
    </source>
</evidence>
<sequence>MEDTKSARTWLRIFAAGYLVCCALLVVSLFTPIPYGDLTRIGRISEREFGWHTPPPPIPDADVKTWPINESDVLVIGDSFSVRYAWQASLVGAGYKMTTTHWDNLGGTLCGDFSSWLEKSGFKGKVVIVESIERLLEDRMEKSEACKTMKHAFKPTPPPFENPSKPAPGFQLNWDAQLLSGWFTYHNTKAILRSDSWTNTPERWGPLIDARVVPDGCKQFSHRACDKLLMTAEDRVNAALSAKSARYMKSFENTAAPYKVVWMVVPNKSTVYLQQNHADEFRAVFNPQNIGPDLFELAEQNRFKMMDLFPANETHVSTRGYILFGQRMLEAVRQVLPPPAAKSQ</sequence>
<proteinExistence type="predicted"/>